<gene>
    <name evidence="2" type="ORF">PSYMO_34594</name>
</gene>
<dbReference type="Proteomes" id="UP000003465">
    <property type="component" value="Unassembled WGS sequence"/>
</dbReference>
<feature type="non-terminal residue" evidence="2">
    <location>
        <position position="76"/>
    </location>
</feature>
<comment type="caution">
    <text evidence="2">The sequence shown here is derived from an EMBL/GenBank/DDBJ whole genome shotgun (WGS) entry which is preliminary data.</text>
</comment>
<evidence type="ECO:0000256" key="1">
    <source>
        <dbReference type="SAM" id="MobiDB-lite"/>
    </source>
</evidence>
<organism evidence="2 3">
    <name type="scientific">Pseudomonas amygdali pv. mori str. 301020</name>
    <dbReference type="NCBI Taxonomy" id="629261"/>
    <lineage>
        <taxon>Bacteria</taxon>
        <taxon>Pseudomonadati</taxon>
        <taxon>Pseudomonadota</taxon>
        <taxon>Gammaproteobacteria</taxon>
        <taxon>Pseudomonadales</taxon>
        <taxon>Pseudomonadaceae</taxon>
        <taxon>Pseudomonas</taxon>
        <taxon>Pseudomonas amygdali</taxon>
    </lineage>
</organism>
<dbReference type="EMBL" id="AEAG01002129">
    <property type="protein sequence ID" value="EGH26293.1"/>
    <property type="molecule type" value="Genomic_DNA"/>
</dbReference>
<reference evidence="2 3" key="1">
    <citation type="journal article" date="2011" name="PLoS Pathog.">
        <title>Dynamic evolution of pathogenicity revealed by sequencing and comparative genomics of 19 Pseudomonas syringae isolates.</title>
        <authorList>
            <person name="Baltrus D.A."/>
            <person name="Nishimura M.T."/>
            <person name="Romanchuk A."/>
            <person name="Chang J.H."/>
            <person name="Mukhtar M.S."/>
            <person name="Cherkis K."/>
            <person name="Roach J."/>
            <person name="Grant S.R."/>
            <person name="Jones C.D."/>
            <person name="Dangl J.L."/>
        </authorList>
    </citation>
    <scope>NUCLEOTIDE SEQUENCE [LARGE SCALE GENOMIC DNA]</scope>
    <source>
        <strain evidence="2 3">301020</strain>
    </source>
</reference>
<proteinExistence type="predicted"/>
<evidence type="ECO:0000313" key="3">
    <source>
        <dbReference type="Proteomes" id="UP000003465"/>
    </source>
</evidence>
<dbReference type="AlphaFoldDB" id="A0A656GKF1"/>
<feature type="region of interest" description="Disordered" evidence="1">
    <location>
        <begin position="1"/>
        <end position="30"/>
    </location>
</feature>
<accession>A0A656GKF1</accession>
<feature type="non-terminal residue" evidence="2">
    <location>
        <position position="1"/>
    </location>
</feature>
<evidence type="ECO:0000313" key="2">
    <source>
        <dbReference type="EMBL" id="EGH26293.1"/>
    </source>
</evidence>
<sequence length="76" mass="8640">TRGERVPDATGGRVWFPNKNPNHRRSGMKPREVQSYDALAEEIWKSAQALLGFNFVAQRQWYEQTFCLAALGDSLA</sequence>
<name>A0A656GKF1_PSEA0</name>
<protein>
    <submittedName>
        <fullName evidence="2">Uncharacterized protein</fullName>
    </submittedName>
</protein>